<gene>
    <name evidence="2" type="ORF">DSAG12_03858</name>
</gene>
<dbReference type="InterPro" id="IPR043519">
    <property type="entry name" value="NT_sf"/>
</dbReference>
<feature type="domain" description="Polymerase beta nucleotidyltransferase" evidence="1">
    <location>
        <begin position="15"/>
        <end position="94"/>
    </location>
</feature>
<dbReference type="Pfam" id="PF18765">
    <property type="entry name" value="Polbeta"/>
    <property type="match status" value="1"/>
</dbReference>
<dbReference type="Proteomes" id="UP000321408">
    <property type="component" value="Chromosome"/>
</dbReference>
<keyword evidence="3" id="KW-1185">Reference proteome</keyword>
<evidence type="ECO:0000313" key="3">
    <source>
        <dbReference type="Proteomes" id="UP000321408"/>
    </source>
</evidence>
<proteinExistence type="predicted"/>
<reference evidence="2 3" key="1">
    <citation type="journal article" date="2020" name="Nature">
        <title>Isolation of an archaeon at the prokaryote-eukaryote interface.</title>
        <authorList>
            <person name="Imachi H."/>
            <person name="Nobu M.K."/>
            <person name="Nakahara N."/>
            <person name="Morono Y."/>
            <person name="Ogawara M."/>
            <person name="Takaki Y."/>
            <person name="Takano Y."/>
            <person name="Uematsu K."/>
            <person name="Ikuta T."/>
            <person name="Ito M."/>
            <person name="Matsui Y."/>
            <person name="Miyazaki M."/>
            <person name="Murata K."/>
            <person name="Saito Y."/>
            <person name="Sakai S."/>
            <person name="Song C."/>
            <person name="Tasumi E."/>
            <person name="Yamanaka Y."/>
            <person name="Yamaguchi T."/>
            <person name="Kamagata Y."/>
            <person name="Tamaki H."/>
            <person name="Takai K."/>
        </authorList>
    </citation>
    <scope>NUCLEOTIDE SEQUENCE [LARGE SCALE GENOMIC DNA]</scope>
    <source>
        <strain evidence="2 3">MK-D1</strain>
    </source>
</reference>
<dbReference type="InterPro" id="IPR041633">
    <property type="entry name" value="Polbeta"/>
</dbReference>
<name>A0A5B9DGZ4_9ARCH</name>
<evidence type="ECO:0000313" key="2">
    <source>
        <dbReference type="EMBL" id="QEE18020.1"/>
    </source>
</evidence>
<dbReference type="EMBL" id="CP042905">
    <property type="protein sequence ID" value="QEE18020.1"/>
    <property type="molecule type" value="Genomic_DNA"/>
</dbReference>
<dbReference type="RefSeq" id="WP_147664907.1">
    <property type="nucleotide sequence ID" value="NZ_CP042905.2"/>
</dbReference>
<sequence>MELTPLHHQKLERYIDQLQDDPNILAMVVYGSATKSNKYNDIDIALIAFPEKIPYIDELKYMLGTNEEFDIHFLHKLPVYIQKDAIKGKLKFYKDYQIIFNVFINIIREWDDFHKRYGLFLEVIRDGL</sequence>
<dbReference type="Gene3D" id="3.30.460.10">
    <property type="entry name" value="Beta Polymerase, domain 2"/>
    <property type="match status" value="1"/>
</dbReference>
<dbReference type="KEGG" id="psyt:DSAG12_03858"/>
<dbReference type="SUPFAM" id="SSF81301">
    <property type="entry name" value="Nucleotidyltransferase"/>
    <property type="match status" value="1"/>
</dbReference>
<organism evidence="2 3">
    <name type="scientific">Promethearchaeum syntrophicum</name>
    <dbReference type="NCBI Taxonomy" id="2594042"/>
    <lineage>
        <taxon>Archaea</taxon>
        <taxon>Promethearchaeati</taxon>
        <taxon>Promethearchaeota</taxon>
        <taxon>Promethearchaeia</taxon>
        <taxon>Promethearchaeales</taxon>
        <taxon>Promethearchaeaceae</taxon>
        <taxon>Promethearchaeum</taxon>
    </lineage>
</organism>
<dbReference type="AlphaFoldDB" id="A0A5B9DGZ4"/>
<dbReference type="GeneID" id="41331822"/>
<protein>
    <recommendedName>
        <fullName evidence="1">Polymerase beta nucleotidyltransferase domain-containing protein</fullName>
    </recommendedName>
</protein>
<accession>A0A5B9DGZ4</accession>
<evidence type="ECO:0000259" key="1">
    <source>
        <dbReference type="Pfam" id="PF18765"/>
    </source>
</evidence>
<dbReference type="OrthoDB" id="61846at2157"/>
<reference evidence="2 3" key="2">
    <citation type="journal article" date="2024" name="Int. J. Syst. Evol. Microbiol.">
        <title>Promethearchaeum syntrophicum gen. nov., sp. nov., an anaerobic, obligately syntrophic archaeon, the first isolate of the lineage 'Asgard' archaea, and proposal of the new archaeal phylum Promethearchaeota phyl. nov. and kingdom Promethearchaeati regn. nov.</title>
        <authorList>
            <person name="Imachi H."/>
            <person name="Nobu M.K."/>
            <person name="Kato S."/>
            <person name="Takaki Y."/>
            <person name="Miyazaki M."/>
            <person name="Miyata M."/>
            <person name="Ogawara M."/>
            <person name="Saito Y."/>
            <person name="Sakai S."/>
            <person name="Tahara Y.O."/>
            <person name="Takano Y."/>
            <person name="Tasumi E."/>
            <person name="Uematsu K."/>
            <person name="Yoshimura T."/>
            <person name="Itoh T."/>
            <person name="Ohkuma M."/>
            <person name="Takai K."/>
        </authorList>
    </citation>
    <scope>NUCLEOTIDE SEQUENCE [LARGE SCALE GENOMIC DNA]</scope>
    <source>
        <strain evidence="2 3">MK-D1</strain>
    </source>
</reference>